<organism evidence="1 2">
    <name type="scientific">Zymoseptoria tritici (strain ST99CH_3D7)</name>
    <dbReference type="NCBI Taxonomy" id="1276538"/>
    <lineage>
        <taxon>Eukaryota</taxon>
        <taxon>Fungi</taxon>
        <taxon>Dikarya</taxon>
        <taxon>Ascomycota</taxon>
        <taxon>Pezizomycotina</taxon>
        <taxon>Dothideomycetes</taxon>
        <taxon>Dothideomycetidae</taxon>
        <taxon>Mycosphaerellales</taxon>
        <taxon>Mycosphaerellaceae</taxon>
        <taxon>Zymoseptoria</taxon>
    </lineage>
</organism>
<keyword evidence="2" id="KW-1185">Reference proteome</keyword>
<dbReference type="AlphaFoldDB" id="A0A1X7S9X0"/>
<name>A0A1X7S9X0_ZYMT9</name>
<protein>
    <submittedName>
        <fullName evidence="1">Uncharacterized protein</fullName>
    </submittedName>
</protein>
<accession>A0A1X7S9X0</accession>
<sequence length="75" mass="7765">MCSLVIMDAANTTSVLSLFAAGAGQQAVDLVVRLRALGGDNRRSGGLCFHAGSYGHHAPRYLVLNTASGYQGAPM</sequence>
<evidence type="ECO:0000313" key="2">
    <source>
        <dbReference type="Proteomes" id="UP000215127"/>
    </source>
</evidence>
<proteinExistence type="predicted"/>
<reference evidence="1 2" key="1">
    <citation type="submission" date="2016-06" db="EMBL/GenBank/DDBJ databases">
        <authorList>
            <person name="Kjaerup R.B."/>
            <person name="Dalgaard T.S."/>
            <person name="Juul-Madsen H.R."/>
        </authorList>
    </citation>
    <scope>NUCLEOTIDE SEQUENCE [LARGE SCALE GENOMIC DNA]</scope>
</reference>
<dbReference type="EMBL" id="LT853706">
    <property type="protein sequence ID" value="SMQ56439.1"/>
    <property type="molecule type" value="Genomic_DNA"/>
</dbReference>
<evidence type="ECO:0000313" key="1">
    <source>
        <dbReference type="EMBL" id="SMQ56439.1"/>
    </source>
</evidence>
<gene>
    <name evidence="1" type="ORF">ZT3D7_G11594</name>
</gene>
<dbReference type="Proteomes" id="UP000215127">
    <property type="component" value="Chromosome 17"/>
</dbReference>